<proteinExistence type="predicted"/>
<name>A0A517NV08_9BACT</name>
<keyword evidence="3" id="KW-1185">Reference proteome</keyword>
<dbReference type="Gene3D" id="1.25.40.10">
    <property type="entry name" value="Tetratricopeptide repeat domain"/>
    <property type="match status" value="2"/>
</dbReference>
<evidence type="ECO:0000256" key="1">
    <source>
        <dbReference type="SAM" id="SignalP"/>
    </source>
</evidence>
<dbReference type="Proteomes" id="UP000319817">
    <property type="component" value="Chromosome"/>
</dbReference>
<dbReference type="SUPFAM" id="SSF48452">
    <property type="entry name" value="TPR-like"/>
    <property type="match status" value="2"/>
</dbReference>
<dbReference type="RefSeq" id="WP_145418679.1">
    <property type="nucleotide sequence ID" value="NZ_CP036526.1"/>
</dbReference>
<organism evidence="2 3">
    <name type="scientific">Stieleria marina</name>
    <dbReference type="NCBI Taxonomy" id="1930275"/>
    <lineage>
        <taxon>Bacteria</taxon>
        <taxon>Pseudomonadati</taxon>
        <taxon>Planctomycetota</taxon>
        <taxon>Planctomycetia</taxon>
        <taxon>Pirellulales</taxon>
        <taxon>Pirellulaceae</taxon>
        <taxon>Stieleria</taxon>
    </lineage>
</organism>
<dbReference type="EMBL" id="CP036526">
    <property type="protein sequence ID" value="QDT10955.1"/>
    <property type="molecule type" value="Genomic_DNA"/>
</dbReference>
<feature type="signal peptide" evidence="1">
    <location>
        <begin position="1"/>
        <end position="25"/>
    </location>
</feature>
<evidence type="ECO:0000313" key="2">
    <source>
        <dbReference type="EMBL" id="QDT10955.1"/>
    </source>
</evidence>
<dbReference type="AlphaFoldDB" id="A0A517NV08"/>
<keyword evidence="1" id="KW-0732">Signal</keyword>
<evidence type="ECO:0000313" key="3">
    <source>
        <dbReference type="Proteomes" id="UP000319817"/>
    </source>
</evidence>
<dbReference type="InterPro" id="IPR011990">
    <property type="entry name" value="TPR-like_helical_dom_sf"/>
</dbReference>
<protein>
    <submittedName>
        <fullName evidence="2">Tetratricopeptide repeat protein</fullName>
    </submittedName>
</protein>
<dbReference type="InterPro" id="IPR019734">
    <property type="entry name" value="TPR_rpt"/>
</dbReference>
<accession>A0A517NV08</accession>
<gene>
    <name evidence="2" type="ORF">K239x_29480</name>
</gene>
<feature type="chain" id="PRO_5021912783" evidence="1">
    <location>
        <begin position="26"/>
        <end position="445"/>
    </location>
</feature>
<reference evidence="2 3" key="1">
    <citation type="submission" date="2019-02" db="EMBL/GenBank/DDBJ databases">
        <title>Deep-cultivation of Planctomycetes and their phenomic and genomic characterization uncovers novel biology.</title>
        <authorList>
            <person name="Wiegand S."/>
            <person name="Jogler M."/>
            <person name="Boedeker C."/>
            <person name="Pinto D."/>
            <person name="Vollmers J."/>
            <person name="Rivas-Marin E."/>
            <person name="Kohn T."/>
            <person name="Peeters S.H."/>
            <person name="Heuer A."/>
            <person name="Rast P."/>
            <person name="Oberbeckmann S."/>
            <person name="Bunk B."/>
            <person name="Jeske O."/>
            <person name="Meyerdierks A."/>
            <person name="Storesund J.E."/>
            <person name="Kallscheuer N."/>
            <person name="Luecker S."/>
            <person name="Lage O.M."/>
            <person name="Pohl T."/>
            <person name="Merkel B.J."/>
            <person name="Hornburger P."/>
            <person name="Mueller R.-W."/>
            <person name="Bruemmer F."/>
            <person name="Labrenz M."/>
            <person name="Spormann A.M."/>
            <person name="Op den Camp H."/>
            <person name="Overmann J."/>
            <person name="Amann R."/>
            <person name="Jetten M.S.M."/>
            <person name="Mascher T."/>
            <person name="Medema M.H."/>
            <person name="Devos D.P."/>
            <person name="Kaster A.-K."/>
            <person name="Ovreas L."/>
            <person name="Rohde M."/>
            <person name="Galperin M.Y."/>
            <person name="Jogler C."/>
        </authorList>
    </citation>
    <scope>NUCLEOTIDE SEQUENCE [LARGE SCALE GENOMIC DNA]</scope>
    <source>
        <strain evidence="2 3">K23_9</strain>
    </source>
</reference>
<sequence precursor="true">MRPFHHFIRVLLLCFTLNAAQSVVAEVITHADENWETEFQDAGSNQLIEPIRKMVSLGQIDQARYAIARVFENTANASHSEIVLAQLAFNEGKRLRAKKILESLSGKHPNRLDVQLAFSQLAMAEQRWFDAYGIASRGAAAVTPTTWDEAHAASVQHRLTMIMAKSCEHRQAWEEAGSIYLEAARRSEPTADVLAGLGRCHFHNGEVAKSVLAFRELRKLVVNAEFPELSVAKLFQAAGEHEQAKKFFRIAVAKSDGRDRELSLIAYARFCIWNNRPEVAAKAIESLSDVATGEREVQFLLALIARMESRFSDARTILEQLQRSHPNSMPIKNQLALVLIESENKDDRAFARLIAEANTRAHSAVAETWSTLGWIQYRLGELQLAEETLKHSMKSGTGPRDVAHYLAKVYEGLGNNEAAMAFAKARNVAEGPTFYANTNFETNEN</sequence>
<dbReference type="Pfam" id="PF13174">
    <property type="entry name" value="TPR_6"/>
    <property type="match status" value="1"/>
</dbReference>
<dbReference type="OrthoDB" id="9766710at2"/>